<evidence type="ECO:0000313" key="3">
    <source>
        <dbReference type="Proteomes" id="UP000018208"/>
    </source>
</evidence>
<gene>
    <name evidence="1" type="ORF">SS50377_12972</name>
    <name evidence="2" type="ORF">SS50377_21978</name>
</gene>
<name>V6LTJ5_9EUKA</name>
<dbReference type="EMBL" id="KI546053">
    <property type="protein sequence ID" value="EST47016.1"/>
    <property type="molecule type" value="Genomic_DNA"/>
</dbReference>
<evidence type="ECO:0000313" key="2">
    <source>
        <dbReference type="EMBL" id="KAH0576414.1"/>
    </source>
</evidence>
<dbReference type="Proteomes" id="UP000018208">
    <property type="component" value="Unassembled WGS sequence"/>
</dbReference>
<evidence type="ECO:0000313" key="1">
    <source>
        <dbReference type="EMBL" id="EST47016.1"/>
    </source>
</evidence>
<organism evidence="1">
    <name type="scientific">Spironucleus salmonicida</name>
    <dbReference type="NCBI Taxonomy" id="348837"/>
    <lineage>
        <taxon>Eukaryota</taxon>
        <taxon>Metamonada</taxon>
        <taxon>Diplomonadida</taxon>
        <taxon>Hexamitidae</taxon>
        <taxon>Hexamitinae</taxon>
        <taxon>Spironucleus</taxon>
    </lineage>
</organism>
<keyword evidence="3" id="KW-1185">Reference proteome</keyword>
<accession>V6LTJ5</accession>
<dbReference type="VEuPathDB" id="GiardiaDB:SS50377_21978"/>
<proteinExistence type="predicted"/>
<protein>
    <submittedName>
        <fullName evidence="1">Uncharacterized protein</fullName>
    </submittedName>
</protein>
<dbReference type="AlphaFoldDB" id="V6LTJ5"/>
<sequence length="157" mass="17563">MGCGSLNTYNIDNSDLEHSGLINIATKIDTDDLMQQMALKNQLNIPETRLKVASQLFSVILNQTYAATEIGSSNIFNDDNSDDVHHCQSMISGDVADHQLPLLYVLDNNIIQADHLQTSRINMYTNIIIDAAENGQIDDLVQQQMRRNPLTLSNLFK</sequence>
<dbReference type="EMBL" id="AUWU02000002">
    <property type="protein sequence ID" value="KAH0576414.1"/>
    <property type="molecule type" value="Genomic_DNA"/>
</dbReference>
<reference evidence="1 2" key="1">
    <citation type="journal article" date="2014" name="PLoS Genet.">
        <title>The Genome of Spironucleus salmonicida Highlights a Fish Pathogen Adapted to Fluctuating Environments.</title>
        <authorList>
            <person name="Xu F."/>
            <person name="Jerlstrom-Hultqvist J."/>
            <person name="Einarsson E."/>
            <person name="Astvaldsson A."/>
            <person name="Svard S.G."/>
            <person name="Andersson J.O."/>
        </authorList>
    </citation>
    <scope>NUCLEOTIDE SEQUENCE</scope>
    <source>
        <strain evidence="2">ATCC 50377</strain>
    </source>
</reference>
<reference evidence="2" key="2">
    <citation type="submission" date="2020-12" db="EMBL/GenBank/DDBJ databases">
        <title>New Spironucleus salmonicida genome in near-complete chromosomes.</title>
        <authorList>
            <person name="Xu F."/>
            <person name="Kurt Z."/>
            <person name="Jimenez-Gonzalez A."/>
            <person name="Astvaldsson A."/>
            <person name="Andersson J.O."/>
            <person name="Svard S.G."/>
        </authorList>
    </citation>
    <scope>NUCLEOTIDE SEQUENCE</scope>
    <source>
        <strain evidence="2">ATCC 50377</strain>
    </source>
</reference>